<comment type="similarity">
    <text evidence="4 9">Belongs to the BPG-independent phosphoglycerate mutase family.</text>
</comment>
<protein>
    <recommendedName>
        <fullName evidence="9 10">2,3-bisphosphoglycerate-independent phosphoglycerate mutase</fullName>
        <shortName evidence="9">BPG-independent PGAM</shortName>
        <shortName evidence="9">Phosphoglyceromutase</shortName>
        <shortName evidence="9">iPGM</shortName>
        <ecNumber evidence="9 10">5.4.2.12</ecNumber>
    </recommendedName>
</protein>
<dbReference type="GO" id="GO:0005829">
    <property type="term" value="C:cytosol"/>
    <property type="evidence" value="ECO:0007669"/>
    <property type="project" value="TreeGrafter"/>
</dbReference>
<comment type="subunit">
    <text evidence="9">Monomer.</text>
</comment>
<evidence type="ECO:0000313" key="16">
    <source>
        <dbReference type="EMBL" id="EEX70866.1"/>
    </source>
</evidence>
<dbReference type="EMBL" id="ACIJ02000023">
    <property type="protein sequence ID" value="EEX70866.1"/>
    <property type="molecule type" value="Genomic_DNA"/>
</dbReference>
<dbReference type="GO" id="GO:0030145">
    <property type="term" value="F:manganese ion binding"/>
    <property type="evidence" value="ECO:0007669"/>
    <property type="project" value="UniProtKB-UniRule"/>
</dbReference>
<dbReference type="RefSeq" id="WP_006255881.1">
    <property type="nucleotide sequence ID" value="NZ_GG700643.1"/>
</dbReference>
<evidence type="ECO:0000256" key="12">
    <source>
        <dbReference type="PIRSR" id="PIRSR001492-2"/>
    </source>
</evidence>
<proteinExistence type="inferred from homology"/>
<keyword evidence="17" id="KW-1185">Reference proteome</keyword>
<evidence type="ECO:0000256" key="7">
    <source>
        <dbReference type="ARBA" id="ARBA00023211"/>
    </source>
</evidence>
<dbReference type="GO" id="GO:0006007">
    <property type="term" value="P:glucose catabolic process"/>
    <property type="evidence" value="ECO:0007669"/>
    <property type="project" value="InterPro"/>
</dbReference>
<feature type="binding site" evidence="9 13">
    <location>
        <position position="12"/>
    </location>
    <ligand>
        <name>Mn(2+)</name>
        <dbReference type="ChEBI" id="CHEBI:29035"/>
        <label>2</label>
    </ligand>
</feature>
<dbReference type="eggNOG" id="COG0696">
    <property type="taxonomic scope" value="Bacteria"/>
</dbReference>
<dbReference type="UniPathway" id="UPA00109">
    <property type="reaction ID" value="UER00186"/>
</dbReference>
<dbReference type="InterPro" id="IPR005995">
    <property type="entry name" value="Pgm_bpd_ind"/>
</dbReference>
<gene>
    <name evidence="9 16" type="primary">gpmI</name>
    <name evidence="16" type="ORF">GCWU000325_02108</name>
</gene>
<evidence type="ECO:0000256" key="4">
    <source>
        <dbReference type="ARBA" id="ARBA00008819"/>
    </source>
</evidence>
<dbReference type="Proteomes" id="UP000003460">
    <property type="component" value="Unassembled WGS sequence"/>
</dbReference>
<evidence type="ECO:0000256" key="2">
    <source>
        <dbReference type="ARBA" id="ARBA00002315"/>
    </source>
</evidence>
<name>C9LIP9_9BACT</name>
<dbReference type="PANTHER" id="PTHR31637:SF0">
    <property type="entry name" value="2,3-BISPHOSPHOGLYCERATE-INDEPENDENT PHOSPHOGLYCERATE MUTASE"/>
    <property type="match status" value="1"/>
</dbReference>
<reference evidence="16" key="1">
    <citation type="submission" date="2009-09" db="EMBL/GenBank/DDBJ databases">
        <authorList>
            <person name="Weinstock G."/>
            <person name="Sodergren E."/>
            <person name="Clifton S."/>
            <person name="Fulton L."/>
            <person name="Fulton B."/>
            <person name="Courtney L."/>
            <person name="Fronick C."/>
            <person name="Harrison M."/>
            <person name="Strong C."/>
            <person name="Farmer C."/>
            <person name="Delahaunty K."/>
            <person name="Markovic C."/>
            <person name="Hall O."/>
            <person name="Minx P."/>
            <person name="Tomlinson C."/>
            <person name="Mitreva M."/>
            <person name="Nelson J."/>
            <person name="Hou S."/>
            <person name="Wollam A."/>
            <person name="Pepin K.H."/>
            <person name="Johnson M."/>
            <person name="Bhonagiri V."/>
            <person name="Nash W.E."/>
            <person name="Warren W."/>
            <person name="Chinwalla A."/>
            <person name="Mardis E.R."/>
            <person name="Wilson R.K."/>
        </authorList>
    </citation>
    <scope>NUCLEOTIDE SEQUENCE [LARGE SCALE GENOMIC DNA]</scope>
    <source>
        <strain evidence="16">ATCC 51259</strain>
    </source>
</reference>
<dbReference type="CDD" id="cd16010">
    <property type="entry name" value="iPGM"/>
    <property type="match status" value="1"/>
</dbReference>
<comment type="function">
    <text evidence="2 9">Catalyzes the interconversion of 2-phosphoglycerate and 3-phosphoglycerate.</text>
</comment>
<comment type="caution">
    <text evidence="16">The sequence shown here is derived from an EMBL/GenBank/DDBJ whole genome shotgun (WGS) entry which is preliminary data.</text>
</comment>
<feature type="binding site" evidence="9 13">
    <location>
        <position position="407"/>
    </location>
    <ligand>
        <name>Mn(2+)</name>
        <dbReference type="ChEBI" id="CHEBI:29035"/>
        <label>1</label>
    </ligand>
</feature>
<feature type="active site" description="Phosphoserine intermediate" evidence="9 11">
    <location>
        <position position="62"/>
    </location>
</feature>
<dbReference type="AlphaFoldDB" id="C9LIP9"/>
<evidence type="ECO:0000259" key="15">
    <source>
        <dbReference type="Pfam" id="PF06415"/>
    </source>
</evidence>
<feature type="binding site" evidence="9 13">
    <location>
        <position position="445"/>
    </location>
    <ligand>
        <name>Mn(2+)</name>
        <dbReference type="ChEBI" id="CHEBI:29035"/>
        <label>2</label>
    </ligand>
</feature>
<feature type="domain" description="BPG-independent PGAM N-terminal" evidence="15">
    <location>
        <begin position="82"/>
        <end position="298"/>
    </location>
</feature>
<evidence type="ECO:0000256" key="9">
    <source>
        <dbReference type="HAMAP-Rule" id="MF_01038"/>
    </source>
</evidence>
<evidence type="ECO:0000256" key="13">
    <source>
        <dbReference type="PIRSR" id="PIRSR001492-3"/>
    </source>
</evidence>
<dbReference type="SUPFAM" id="SSF64158">
    <property type="entry name" value="2,3-Bisphosphoglycerate-independent phosphoglycerate mutase, substrate-binding domain"/>
    <property type="match status" value="1"/>
</dbReference>
<comment type="cofactor">
    <cofactor evidence="9">
        <name>Mn(2+)</name>
        <dbReference type="ChEBI" id="CHEBI:29035"/>
    </cofactor>
    <text evidence="9">Binds 2 manganese ions per subunit.</text>
</comment>
<organism evidence="16 17">
    <name type="scientific">Alloprevotella tannerae ATCC 51259</name>
    <dbReference type="NCBI Taxonomy" id="626522"/>
    <lineage>
        <taxon>Bacteria</taxon>
        <taxon>Pseudomonadati</taxon>
        <taxon>Bacteroidota</taxon>
        <taxon>Bacteroidia</taxon>
        <taxon>Bacteroidales</taxon>
        <taxon>Prevotellaceae</taxon>
        <taxon>Alloprevotella</taxon>
    </lineage>
</organism>
<evidence type="ECO:0000259" key="14">
    <source>
        <dbReference type="Pfam" id="PF01676"/>
    </source>
</evidence>
<dbReference type="Pfam" id="PF06415">
    <property type="entry name" value="iPGM_N"/>
    <property type="match status" value="1"/>
</dbReference>
<dbReference type="PANTHER" id="PTHR31637">
    <property type="entry name" value="2,3-BISPHOSPHOGLYCERATE-INDEPENDENT PHOSPHOGLYCERATE MUTASE"/>
    <property type="match status" value="1"/>
</dbReference>
<evidence type="ECO:0000313" key="17">
    <source>
        <dbReference type="Proteomes" id="UP000003460"/>
    </source>
</evidence>
<keyword evidence="6 9" id="KW-0324">Glycolysis</keyword>
<dbReference type="GO" id="GO:0006096">
    <property type="term" value="P:glycolytic process"/>
    <property type="evidence" value="ECO:0007669"/>
    <property type="project" value="UniProtKB-UniRule"/>
</dbReference>
<feature type="binding site" evidence="9 12">
    <location>
        <position position="123"/>
    </location>
    <ligand>
        <name>substrate</name>
    </ligand>
</feature>
<dbReference type="SUPFAM" id="SSF53649">
    <property type="entry name" value="Alkaline phosphatase-like"/>
    <property type="match status" value="1"/>
</dbReference>
<evidence type="ECO:0000256" key="11">
    <source>
        <dbReference type="PIRSR" id="PIRSR001492-1"/>
    </source>
</evidence>
<evidence type="ECO:0000256" key="3">
    <source>
        <dbReference type="ARBA" id="ARBA00004798"/>
    </source>
</evidence>
<feature type="binding site" evidence="9 13">
    <location>
        <position position="403"/>
    </location>
    <ligand>
        <name>Mn(2+)</name>
        <dbReference type="ChEBI" id="CHEBI:29035"/>
        <label>1</label>
    </ligand>
</feature>
<dbReference type="STRING" id="626522.GCWU000325_02108"/>
<dbReference type="NCBIfam" id="TIGR01307">
    <property type="entry name" value="pgm_bpd_ind"/>
    <property type="match status" value="1"/>
</dbReference>
<dbReference type="InterPro" id="IPR036646">
    <property type="entry name" value="PGAM_B_sf"/>
</dbReference>
<sequence length="512" mass="56561">MVRKKALLMILDGWGIGNKGKGDVIYNTPTPFLDKLNAEYPHSQLLASGENVGLPDGQMGNSEVGHLNIGAGRIVFQDLVKINRAIADGSILENKEIVSAYQYAKEKGCGLHIMGLVSNGGVHSELSHLFKLIDIAGTYGVGDKTYVHCFMDGRDTDPRSGKGFIEKLEKECDKQGAHVATIIGRFYAMDRDKRWNRLKIAYDNLVNGEGRQETDMVAAVQGCYDRSTEKNKDTDEFMEPLVNAKVDGRIKPNDVVIFFNYRNDRAKELTTVLTQQDMPEEGMQTIPGLQFYCMTPYDASFKGVHILFPKENVQNTLGEYLSNRGLKQLHTAETEKYAHVTFFFNGGRETPYEGEDRILVASPKVATYDLKPEMSAFEVKDKLVEAIRTNKYDFIVVNFANGDMVGHTGVYEAIEKAVIAIDQCVNEVVTAANETDYETIIIADHGNADNAINADGSPNTAHSLNPVPFIYVTANKGAKVKDGVLADVAPSILHILGLPQPKEMTGHDLIED</sequence>
<evidence type="ECO:0000256" key="5">
    <source>
        <dbReference type="ARBA" id="ARBA00022723"/>
    </source>
</evidence>
<dbReference type="GeneID" id="84576856"/>
<dbReference type="FunFam" id="3.40.1450.10:FF:000002">
    <property type="entry name" value="2,3-bisphosphoglycerate-independent phosphoglycerate mutase"/>
    <property type="match status" value="1"/>
</dbReference>
<dbReference type="InterPro" id="IPR011258">
    <property type="entry name" value="BPG-indep_PGM_N"/>
</dbReference>
<feature type="binding site" evidence="9 12">
    <location>
        <begin position="262"/>
        <end position="265"/>
    </location>
    <ligand>
        <name>substrate</name>
    </ligand>
</feature>
<dbReference type="Gene3D" id="3.40.720.10">
    <property type="entry name" value="Alkaline Phosphatase, subunit A"/>
    <property type="match status" value="1"/>
</dbReference>
<dbReference type="InterPro" id="IPR017850">
    <property type="entry name" value="Alkaline_phosphatase_core_sf"/>
</dbReference>
<evidence type="ECO:0000256" key="1">
    <source>
        <dbReference type="ARBA" id="ARBA00000370"/>
    </source>
</evidence>
<dbReference type="HAMAP" id="MF_01038">
    <property type="entry name" value="GpmI"/>
    <property type="match status" value="1"/>
</dbReference>
<feature type="binding site" evidence="9 12">
    <location>
        <position position="336"/>
    </location>
    <ligand>
        <name>substrate</name>
    </ligand>
</feature>
<dbReference type="HOGENOM" id="CLU_026099_2_0_10"/>
<comment type="pathway">
    <text evidence="3 9">Carbohydrate degradation; glycolysis; pyruvate from D-glyceraldehyde 3-phosphate: step 3/5.</text>
</comment>
<dbReference type="GO" id="GO:0004619">
    <property type="term" value="F:phosphoglycerate mutase activity"/>
    <property type="evidence" value="ECO:0007669"/>
    <property type="project" value="UniProtKB-UniRule"/>
</dbReference>
<accession>C9LIP9</accession>
<feature type="binding site" evidence="9 12">
    <location>
        <begin position="154"/>
        <end position="155"/>
    </location>
    <ligand>
        <name>substrate</name>
    </ligand>
</feature>
<keyword evidence="7 9" id="KW-0464">Manganese</keyword>
<keyword evidence="8 9" id="KW-0413">Isomerase</keyword>
<feature type="binding site" evidence="9 12">
    <location>
        <position position="191"/>
    </location>
    <ligand>
        <name>substrate</name>
    </ligand>
</feature>
<feature type="binding site" evidence="9 12">
    <location>
        <position position="185"/>
    </location>
    <ligand>
        <name>substrate</name>
    </ligand>
</feature>
<dbReference type="EC" id="5.4.2.12" evidence="9 10"/>
<keyword evidence="5 9" id="KW-0479">Metal-binding</keyword>
<feature type="binding site" evidence="9 13">
    <location>
        <position position="462"/>
    </location>
    <ligand>
        <name>Mn(2+)</name>
        <dbReference type="ChEBI" id="CHEBI:29035"/>
        <label>1</label>
    </ligand>
</feature>
<dbReference type="OrthoDB" id="9800863at2"/>
<feature type="domain" description="Metalloenzyme" evidence="14">
    <location>
        <begin position="4"/>
        <end position="499"/>
    </location>
</feature>
<comment type="catalytic activity">
    <reaction evidence="1 9">
        <text>(2R)-2-phosphoglycerate = (2R)-3-phosphoglycerate</text>
        <dbReference type="Rhea" id="RHEA:15901"/>
        <dbReference type="ChEBI" id="CHEBI:58272"/>
        <dbReference type="ChEBI" id="CHEBI:58289"/>
        <dbReference type="EC" id="5.4.2.12"/>
    </reaction>
</comment>
<dbReference type="InterPro" id="IPR006124">
    <property type="entry name" value="Metalloenzyme"/>
</dbReference>
<dbReference type="Gene3D" id="3.40.1450.10">
    <property type="entry name" value="BPG-independent phosphoglycerate mutase, domain B"/>
    <property type="match status" value="1"/>
</dbReference>
<dbReference type="Pfam" id="PF01676">
    <property type="entry name" value="Metalloenzyme"/>
    <property type="match status" value="1"/>
</dbReference>
<dbReference type="PIRSF" id="PIRSF001492">
    <property type="entry name" value="IPGAM"/>
    <property type="match status" value="1"/>
</dbReference>
<feature type="binding site" evidence="9 13">
    <location>
        <position position="444"/>
    </location>
    <ligand>
        <name>Mn(2+)</name>
        <dbReference type="ChEBI" id="CHEBI:29035"/>
        <label>2</label>
    </ligand>
</feature>
<feature type="binding site" evidence="9 13">
    <location>
        <position position="62"/>
    </location>
    <ligand>
        <name>Mn(2+)</name>
        <dbReference type="ChEBI" id="CHEBI:29035"/>
        <label>2</label>
    </ligand>
</feature>
<evidence type="ECO:0000256" key="8">
    <source>
        <dbReference type="ARBA" id="ARBA00023235"/>
    </source>
</evidence>
<evidence type="ECO:0000256" key="10">
    <source>
        <dbReference type="NCBIfam" id="TIGR01307"/>
    </source>
</evidence>
<evidence type="ECO:0000256" key="6">
    <source>
        <dbReference type="ARBA" id="ARBA00023152"/>
    </source>
</evidence>